<comment type="caution">
    <text evidence="1">The sequence shown here is derived from an EMBL/GenBank/DDBJ whole genome shotgun (WGS) entry which is preliminary data.</text>
</comment>
<accession>A0A0L8IWG6</accession>
<evidence type="ECO:0000313" key="2">
    <source>
        <dbReference type="Proteomes" id="UP000050297"/>
    </source>
</evidence>
<evidence type="ECO:0000313" key="1">
    <source>
        <dbReference type="EMBL" id="KPW23615.1"/>
    </source>
</evidence>
<proteinExistence type="predicted"/>
<dbReference type="PATRIC" id="fig|199198.4.peg.3529"/>
<dbReference type="RefSeq" id="WP_003407787.1">
    <property type="nucleotide sequence ID" value="NZ_LGAR01000026.1"/>
</dbReference>
<reference evidence="1 2" key="1">
    <citation type="submission" date="2015-09" db="EMBL/GenBank/DDBJ databases">
        <title>Genome announcement of multiple Pseudomonas syringae strains.</title>
        <authorList>
            <person name="Thakur S."/>
            <person name="Wang P.W."/>
            <person name="Gong Y."/>
            <person name="Weir B.S."/>
            <person name="Guttman D.S."/>
        </authorList>
    </citation>
    <scope>NUCLEOTIDE SEQUENCE [LARGE SCALE GENOMIC DNA]</scope>
    <source>
        <strain evidence="1 2">ICMP2802</strain>
    </source>
</reference>
<organism evidence="1 2">
    <name type="scientific">Pseudomonas syringae pv. aceris</name>
    <dbReference type="NCBI Taxonomy" id="199198"/>
    <lineage>
        <taxon>Bacteria</taxon>
        <taxon>Pseudomonadati</taxon>
        <taxon>Pseudomonadota</taxon>
        <taxon>Gammaproteobacteria</taxon>
        <taxon>Pseudomonadales</taxon>
        <taxon>Pseudomonadaceae</taxon>
        <taxon>Pseudomonas</taxon>
        <taxon>Pseudomonas syringae</taxon>
    </lineage>
</organism>
<dbReference type="EMBL" id="LJPM01000146">
    <property type="protein sequence ID" value="KPW23615.1"/>
    <property type="molecule type" value="Genomic_DNA"/>
</dbReference>
<gene>
    <name evidence="1" type="ORF">ALO91_03569</name>
</gene>
<sequence>MKSSTQSKLSYLLSSRPLVVKRSGQHVCLHDAFSGEVLGGQSSVKLIQNPGEATRLVVEFVCDGTHVRMDGE</sequence>
<name>A0A0L8IWG6_PSESX</name>
<dbReference type="AlphaFoldDB" id="A0A0L8IWG6"/>
<dbReference type="Proteomes" id="UP000050297">
    <property type="component" value="Unassembled WGS sequence"/>
</dbReference>
<protein>
    <submittedName>
        <fullName evidence="1">Uncharacterized protein</fullName>
    </submittedName>
</protein>